<feature type="domain" description="Major facilitator superfamily (MFS) profile" evidence="9">
    <location>
        <begin position="15"/>
        <end position="401"/>
    </location>
</feature>
<keyword evidence="3 7" id="KW-0812">Transmembrane</keyword>
<dbReference type="AlphaFoldDB" id="R8BS98"/>
<feature type="transmembrane region" description="Helical" evidence="7">
    <location>
        <begin position="378"/>
        <end position="397"/>
    </location>
</feature>
<feature type="region of interest" description="Disordered" evidence="6">
    <location>
        <begin position="434"/>
        <end position="458"/>
    </location>
</feature>
<dbReference type="HOGENOM" id="CLU_001265_30_1_1"/>
<dbReference type="eggNOG" id="KOG0254">
    <property type="taxonomic scope" value="Eukaryota"/>
</dbReference>
<dbReference type="InterPro" id="IPR005828">
    <property type="entry name" value="MFS_sugar_transport-like"/>
</dbReference>
<keyword evidence="8" id="KW-0732">Signal</keyword>
<feature type="transmembrane region" description="Helical" evidence="7">
    <location>
        <begin position="92"/>
        <end position="111"/>
    </location>
</feature>
<accession>R8BS98</accession>
<dbReference type="GO" id="GO:0016020">
    <property type="term" value="C:membrane"/>
    <property type="evidence" value="ECO:0007669"/>
    <property type="project" value="UniProtKB-SubCell"/>
</dbReference>
<evidence type="ECO:0000256" key="4">
    <source>
        <dbReference type="ARBA" id="ARBA00022989"/>
    </source>
</evidence>
<dbReference type="Gene3D" id="1.20.1250.20">
    <property type="entry name" value="MFS general substrate transporter like domains"/>
    <property type="match status" value="2"/>
</dbReference>
<feature type="transmembrane region" description="Helical" evidence="7">
    <location>
        <begin position="310"/>
        <end position="332"/>
    </location>
</feature>
<keyword evidence="5 7" id="KW-0472">Membrane</keyword>
<evidence type="ECO:0000256" key="8">
    <source>
        <dbReference type="SAM" id="SignalP"/>
    </source>
</evidence>
<comment type="subcellular location">
    <subcellularLocation>
        <location evidence="1">Membrane</location>
        <topology evidence="1">Multi-pass membrane protein</topology>
    </subcellularLocation>
</comment>
<dbReference type="KEGG" id="tmn:UCRPA7_2269"/>
<keyword evidence="4 7" id="KW-1133">Transmembrane helix</keyword>
<feature type="chain" id="PRO_5004462992" evidence="8">
    <location>
        <begin position="28"/>
        <end position="458"/>
    </location>
</feature>
<dbReference type="PANTHER" id="PTHR48022">
    <property type="entry name" value="PLASTIDIC GLUCOSE TRANSPORTER 4"/>
    <property type="match status" value="1"/>
</dbReference>
<keyword evidence="11" id="KW-1185">Reference proteome</keyword>
<comment type="similarity">
    <text evidence="2">Belongs to the major facilitator superfamily. Sugar transporter (TC 2.A.1.1) family.</text>
</comment>
<dbReference type="PANTHER" id="PTHR48022:SF10">
    <property type="entry name" value="MAJOR FACILITATOR SUPERFAMILY (MFS) PROFILE DOMAIN-CONTAINING PROTEIN"/>
    <property type="match status" value="1"/>
</dbReference>
<evidence type="ECO:0000313" key="10">
    <source>
        <dbReference type="EMBL" id="EOO02237.1"/>
    </source>
</evidence>
<feature type="transmembrane region" description="Helical" evidence="7">
    <location>
        <begin position="58"/>
        <end position="80"/>
    </location>
</feature>
<keyword evidence="10" id="KW-0813">Transport</keyword>
<feature type="signal peptide" evidence="8">
    <location>
        <begin position="1"/>
        <end position="27"/>
    </location>
</feature>
<dbReference type="OrthoDB" id="6612291at2759"/>
<dbReference type="EMBL" id="KB932928">
    <property type="protein sequence ID" value="EOO02237.1"/>
    <property type="molecule type" value="Genomic_DNA"/>
</dbReference>
<dbReference type="InterPro" id="IPR020846">
    <property type="entry name" value="MFS_dom"/>
</dbReference>
<sequence>MPSIAKHFNRRLFLSVVLIAVSQFNYGFDNQAFAQTQAMDAFQAQFGDYDPKTKKYGLKTYWLSLFNSLPFIGFAIGLIIGSIVSAKWGRRMAMFCMSMYALISATIVVTAQTKGQIMAGRILNYIYIGCELATVPVFQAEIVPAPVRGLAAGGLLVNGICRATSTNTGRSAYAIPYGLFYIVPSIIISLIWFIPESPRWLMVQNRLDEARIAHKKYREGTMPDQAIELEFQHLHEALLAEPEQGHTVELFQGTNIKRTAIVLGMNFFQQATGQTFASQYGATIQTGALFAMGGLGLQDPPTYGHKSGEVAMLIIFTAAFLYSWGPITYVVTTEIPALRLRDRSQRVASIMNIFMNFLVTFIVPYLLNAPYANLHSKVGFIFGSISVLAGVFTYFCVPECKGRSLEEIDRMFIEHVPIRQFRTHAKIQIEVDAAEADAPSSAEEGRATRVDETKPEKL</sequence>
<dbReference type="RefSeq" id="XP_007913012.1">
    <property type="nucleotide sequence ID" value="XM_007914821.1"/>
</dbReference>
<dbReference type="GO" id="GO:0005351">
    <property type="term" value="F:carbohydrate:proton symporter activity"/>
    <property type="evidence" value="ECO:0007669"/>
    <property type="project" value="TreeGrafter"/>
</dbReference>
<keyword evidence="10" id="KW-0762">Sugar transport</keyword>
<dbReference type="PROSITE" id="PS50850">
    <property type="entry name" value="MFS"/>
    <property type="match status" value="1"/>
</dbReference>
<protein>
    <submittedName>
        <fullName evidence="10">Putative sugar transporter protein</fullName>
    </submittedName>
</protein>
<feature type="compositionally biased region" description="Basic and acidic residues" evidence="6">
    <location>
        <begin position="443"/>
        <end position="458"/>
    </location>
</feature>
<evidence type="ECO:0000259" key="9">
    <source>
        <dbReference type="PROSITE" id="PS50850"/>
    </source>
</evidence>
<reference evidence="11" key="1">
    <citation type="journal article" date="2013" name="Genome Announc.">
        <title>Draft genome sequence of the ascomycete Phaeoacremonium aleophilum strain UCR-PA7, a causal agent of the esca disease complex in grapevines.</title>
        <authorList>
            <person name="Blanco-Ulate B."/>
            <person name="Rolshausen P."/>
            <person name="Cantu D."/>
        </authorList>
    </citation>
    <scope>NUCLEOTIDE SEQUENCE [LARGE SCALE GENOMIC DNA]</scope>
    <source>
        <strain evidence="11">UCR-PA7</strain>
    </source>
</reference>
<evidence type="ECO:0000256" key="5">
    <source>
        <dbReference type="ARBA" id="ARBA00023136"/>
    </source>
</evidence>
<dbReference type="Pfam" id="PF00083">
    <property type="entry name" value="Sugar_tr"/>
    <property type="match status" value="1"/>
</dbReference>
<evidence type="ECO:0000256" key="1">
    <source>
        <dbReference type="ARBA" id="ARBA00004141"/>
    </source>
</evidence>
<evidence type="ECO:0000256" key="3">
    <source>
        <dbReference type="ARBA" id="ARBA00022692"/>
    </source>
</evidence>
<feature type="transmembrane region" description="Helical" evidence="7">
    <location>
        <begin position="353"/>
        <end position="372"/>
    </location>
</feature>
<dbReference type="InterPro" id="IPR050360">
    <property type="entry name" value="MFS_Sugar_Transporters"/>
</dbReference>
<evidence type="ECO:0000313" key="11">
    <source>
        <dbReference type="Proteomes" id="UP000014074"/>
    </source>
</evidence>
<evidence type="ECO:0000256" key="6">
    <source>
        <dbReference type="SAM" id="MobiDB-lite"/>
    </source>
</evidence>
<dbReference type="SUPFAM" id="SSF103473">
    <property type="entry name" value="MFS general substrate transporter"/>
    <property type="match status" value="1"/>
</dbReference>
<dbReference type="Proteomes" id="UP000014074">
    <property type="component" value="Unassembled WGS sequence"/>
</dbReference>
<evidence type="ECO:0000256" key="2">
    <source>
        <dbReference type="ARBA" id="ARBA00010992"/>
    </source>
</evidence>
<gene>
    <name evidence="10" type="ORF">UCRPA7_2269</name>
</gene>
<proteinExistence type="inferred from homology"/>
<name>R8BS98_PHAM7</name>
<dbReference type="InterPro" id="IPR036259">
    <property type="entry name" value="MFS_trans_sf"/>
</dbReference>
<feature type="transmembrane region" description="Helical" evidence="7">
    <location>
        <begin position="174"/>
        <end position="194"/>
    </location>
</feature>
<organism evidence="10 11">
    <name type="scientific">Phaeoacremonium minimum (strain UCR-PA7)</name>
    <name type="common">Esca disease fungus</name>
    <name type="synonym">Togninia minima</name>
    <dbReference type="NCBI Taxonomy" id="1286976"/>
    <lineage>
        <taxon>Eukaryota</taxon>
        <taxon>Fungi</taxon>
        <taxon>Dikarya</taxon>
        <taxon>Ascomycota</taxon>
        <taxon>Pezizomycotina</taxon>
        <taxon>Sordariomycetes</taxon>
        <taxon>Sordariomycetidae</taxon>
        <taxon>Togniniales</taxon>
        <taxon>Togniniaceae</taxon>
        <taxon>Phaeoacremonium</taxon>
    </lineage>
</organism>
<evidence type="ECO:0000256" key="7">
    <source>
        <dbReference type="SAM" id="Phobius"/>
    </source>
</evidence>
<dbReference type="GeneID" id="19322499"/>